<dbReference type="EMBL" id="FWXD01000004">
    <property type="protein sequence ID" value="SMC20323.1"/>
    <property type="molecule type" value="Genomic_DNA"/>
</dbReference>
<evidence type="ECO:0000313" key="2">
    <source>
        <dbReference type="Proteomes" id="UP000192761"/>
    </source>
</evidence>
<proteinExistence type="predicted"/>
<gene>
    <name evidence="1" type="ORF">SAMN02745857_00910</name>
</gene>
<protein>
    <submittedName>
        <fullName evidence="1">Uncharacterized protein</fullName>
    </submittedName>
</protein>
<dbReference type="Proteomes" id="UP000192761">
    <property type="component" value="Unassembled WGS sequence"/>
</dbReference>
<evidence type="ECO:0000313" key="1">
    <source>
        <dbReference type="EMBL" id="SMC20323.1"/>
    </source>
</evidence>
<sequence>MAMLEVDVAEVAGIQTARTLLKGRMQPRGFAFLGSFTFPFADCSYVVKVQCTEGNPTGMRESMVMIQLPELPQADEATGKLIGWERDPYDVNYRGDFMANLADDAQYDAQFADHPLSRARRYLAELQNELKVPDSFHGFSAFEYGF</sequence>
<keyword evidence="2" id="KW-1185">Reference proteome</keyword>
<name>A0A1W1X8X9_9NEIS</name>
<dbReference type="AlphaFoldDB" id="A0A1W1X8X9"/>
<accession>A0A1W1X8X9</accession>
<organism evidence="1 2">
    <name type="scientific">Andreprevotia lacus DSM 23236</name>
    <dbReference type="NCBI Taxonomy" id="1121001"/>
    <lineage>
        <taxon>Bacteria</taxon>
        <taxon>Pseudomonadati</taxon>
        <taxon>Pseudomonadota</taxon>
        <taxon>Betaproteobacteria</taxon>
        <taxon>Neisseriales</taxon>
        <taxon>Chitinibacteraceae</taxon>
        <taxon>Andreprevotia</taxon>
    </lineage>
</organism>
<reference evidence="1 2" key="1">
    <citation type="submission" date="2017-04" db="EMBL/GenBank/DDBJ databases">
        <authorList>
            <person name="Afonso C.L."/>
            <person name="Miller P.J."/>
            <person name="Scott M.A."/>
            <person name="Spackman E."/>
            <person name="Goraichik I."/>
            <person name="Dimitrov K.M."/>
            <person name="Suarez D.L."/>
            <person name="Swayne D.E."/>
        </authorList>
    </citation>
    <scope>NUCLEOTIDE SEQUENCE [LARGE SCALE GENOMIC DNA]</scope>
    <source>
        <strain evidence="1 2">DSM 23236</strain>
    </source>
</reference>